<dbReference type="eggNOG" id="COG3852">
    <property type="taxonomic scope" value="Bacteria"/>
</dbReference>
<protein>
    <recommendedName>
        <fullName evidence="2">histidine kinase</fullName>
        <ecNumber evidence="2">2.7.13.3</ecNumber>
    </recommendedName>
</protein>
<dbReference type="InterPro" id="IPR035965">
    <property type="entry name" value="PAS-like_dom_sf"/>
</dbReference>
<dbReference type="EnsemblBacteria" id="ABF39716">
    <property type="protein sequence ID" value="ABF39716"/>
    <property type="gene ID" value="Acid345_0711"/>
</dbReference>
<dbReference type="Proteomes" id="UP000002432">
    <property type="component" value="Chromosome"/>
</dbReference>
<keyword evidence="5" id="KW-0418">Kinase</keyword>
<dbReference type="STRING" id="204669.Acid345_0711"/>
<dbReference type="EC" id="2.7.13.3" evidence="2"/>
<dbReference type="GO" id="GO:0000155">
    <property type="term" value="F:phosphorelay sensor kinase activity"/>
    <property type="evidence" value="ECO:0007669"/>
    <property type="project" value="InterPro"/>
</dbReference>
<keyword evidence="6" id="KW-1185">Reference proteome</keyword>
<dbReference type="Pfam" id="PF00512">
    <property type="entry name" value="HisKA"/>
    <property type="match status" value="1"/>
</dbReference>
<dbReference type="SMART" id="SM00388">
    <property type="entry name" value="HisKA"/>
    <property type="match status" value="1"/>
</dbReference>
<evidence type="ECO:0000313" key="5">
    <source>
        <dbReference type="EMBL" id="ABF39716.1"/>
    </source>
</evidence>
<dbReference type="HOGENOM" id="CLU_1353155_0_0_0"/>
<feature type="domain" description="Signal transduction histidine kinase dimerisation/phosphoacceptor" evidence="4">
    <location>
        <begin position="135"/>
        <end position="201"/>
    </location>
</feature>
<feature type="domain" description="PAS" evidence="3">
    <location>
        <begin position="8"/>
        <end position="75"/>
    </location>
</feature>
<dbReference type="CDD" id="cd00130">
    <property type="entry name" value="PAS"/>
    <property type="match status" value="1"/>
</dbReference>
<dbReference type="CDD" id="cd00082">
    <property type="entry name" value="HisKA"/>
    <property type="match status" value="1"/>
</dbReference>
<dbReference type="AlphaFoldDB" id="Q1ITT4"/>
<dbReference type="SMART" id="SM00091">
    <property type="entry name" value="PAS"/>
    <property type="match status" value="1"/>
</dbReference>
<evidence type="ECO:0000256" key="2">
    <source>
        <dbReference type="ARBA" id="ARBA00012438"/>
    </source>
</evidence>
<dbReference type="Gene3D" id="3.30.450.20">
    <property type="entry name" value="PAS domain"/>
    <property type="match status" value="1"/>
</dbReference>
<dbReference type="Pfam" id="PF13426">
    <property type="entry name" value="PAS_9"/>
    <property type="match status" value="1"/>
</dbReference>
<dbReference type="InterPro" id="IPR036097">
    <property type="entry name" value="HisK_dim/P_sf"/>
</dbReference>
<dbReference type="SUPFAM" id="SSF55785">
    <property type="entry name" value="PYP-like sensor domain (PAS domain)"/>
    <property type="match status" value="1"/>
</dbReference>
<dbReference type="InterPro" id="IPR000014">
    <property type="entry name" value="PAS"/>
</dbReference>
<sequence>MENLSIHESLSELYKSADLGLVMADMERVFDANEAALQMFGFTRAEMHEGKLNWLELTPPEYRQLDENALAQLREFGTCVPFEKEFVLRDGTRFPFIIGGVRLTQQPLSWAAYLLSLRENRRIASVEQSARDLKAKTRLINHLAHELNNPLAGLTFVIHLLGTRQDVATDDTKKLLGTASQLVERISATVQHVLVATGNDGV</sequence>
<dbReference type="NCBIfam" id="TIGR00229">
    <property type="entry name" value="sensory_box"/>
    <property type="match status" value="1"/>
</dbReference>
<dbReference type="SUPFAM" id="SSF47384">
    <property type="entry name" value="Homodimeric domain of signal transducing histidine kinase"/>
    <property type="match status" value="1"/>
</dbReference>
<evidence type="ECO:0000259" key="4">
    <source>
        <dbReference type="SMART" id="SM00388"/>
    </source>
</evidence>
<organism evidence="5 6">
    <name type="scientific">Koribacter versatilis (strain Ellin345)</name>
    <dbReference type="NCBI Taxonomy" id="204669"/>
    <lineage>
        <taxon>Bacteria</taxon>
        <taxon>Pseudomonadati</taxon>
        <taxon>Acidobacteriota</taxon>
        <taxon>Terriglobia</taxon>
        <taxon>Terriglobales</taxon>
        <taxon>Candidatus Korobacteraceae</taxon>
        <taxon>Candidatus Korobacter</taxon>
    </lineage>
</organism>
<keyword evidence="5" id="KW-0808">Transferase</keyword>
<comment type="catalytic activity">
    <reaction evidence="1">
        <text>ATP + protein L-histidine = ADP + protein N-phospho-L-histidine.</text>
        <dbReference type="EC" id="2.7.13.3"/>
    </reaction>
</comment>
<dbReference type="EMBL" id="CP000360">
    <property type="protein sequence ID" value="ABF39716.1"/>
    <property type="molecule type" value="Genomic_DNA"/>
</dbReference>
<accession>Q1ITT4</accession>
<evidence type="ECO:0000313" key="6">
    <source>
        <dbReference type="Proteomes" id="UP000002432"/>
    </source>
</evidence>
<dbReference type="OrthoDB" id="114445at2"/>
<dbReference type="RefSeq" id="WP_011521518.1">
    <property type="nucleotide sequence ID" value="NC_008009.1"/>
</dbReference>
<dbReference type="InterPro" id="IPR003661">
    <property type="entry name" value="HisK_dim/P_dom"/>
</dbReference>
<evidence type="ECO:0000259" key="3">
    <source>
        <dbReference type="SMART" id="SM00091"/>
    </source>
</evidence>
<gene>
    <name evidence="5" type="ordered locus">Acid345_0711</name>
</gene>
<evidence type="ECO:0000256" key="1">
    <source>
        <dbReference type="ARBA" id="ARBA00000085"/>
    </source>
</evidence>
<reference evidence="5 6" key="1">
    <citation type="journal article" date="2009" name="Appl. Environ. Microbiol.">
        <title>Three genomes from the phylum Acidobacteria provide insight into the lifestyles of these microorganisms in soils.</title>
        <authorList>
            <person name="Ward N.L."/>
            <person name="Challacombe J.F."/>
            <person name="Janssen P.H."/>
            <person name="Henrissat B."/>
            <person name="Coutinho P.M."/>
            <person name="Wu M."/>
            <person name="Xie G."/>
            <person name="Haft D.H."/>
            <person name="Sait M."/>
            <person name="Badger J."/>
            <person name="Barabote R.D."/>
            <person name="Bradley B."/>
            <person name="Brettin T.S."/>
            <person name="Brinkac L.M."/>
            <person name="Bruce D."/>
            <person name="Creasy T."/>
            <person name="Daugherty S.C."/>
            <person name="Davidsen T.M."/>
            <person name="DeBoy R.T."/>
            <person name="Detter J.C."/>
            <person name="Dodson R.J."/>
            <person name="Durkin A.S."/>
            <person name="Ganapathy A."/>
            <person name="Gwinn-Giglio M."/>
            <person name="Han C.S."/>
            <person name="Khouri H."/>
            <person name="Kiss H."/>
            <person name="Kothari S.P."/>
            <person name="Madupu R."/>
            <person name="Nelson K.E."/>
            <person name="Nelson W.C."/>
            <person name="Paulsen I."/>
            <person name="Penn K."/>
            <person name="Ren Q."/>
            <person name="Rosovitz M.J."/>
            <person name="Selengut J.D."/>
            <person name="Shrivastava S."/>
            <person name="Sullivan S.A."/>
            <person name="Tapia R."/>
            <person name="Thompson L.S."/>
            <person name="Watkins K.L."/>
            <person name="Yang Q."/>
            <person name="Yu C."/>
            <person name="Zafar N."/>
            <person name="Zhou L."/>
            <person name="Kuske C.R."/>
        </authorList>
    </citation>
    <scope>NUCLEOTIDE SEQUENCE [LARGE SCALE GENOMIC DNA]</scope>
    <source>
        <strain evidence="5 6">Ellin345</strain>
    </source>
</reference>
<name>Q1ITT4_KORVE</name>
<proteinExistence type="predicted"/>
<dbReference type="Gene3D" id="1.10.287.130">
    <property type="match status" value="1"/>
</dbReference>
<dbReference type="KEGG" id="aba:Acid345_0711"/>